<dbReference type="EMBL" id="PDCG01000004">
    <property type="protein sequence ID" value="RBP97716.1"/>
    <property type="molecule type" value="Genomic_DNA"/>
</dbReference>
<protein>
    <submittedName>
        <fullName evidence="1">Uncharacterized protein</fullName>
    </submittedName>
</protein>
<dbReference type="AlphaFoldDB" id="A0A366K7K7"/>
<gene>
    <name evidence="1" type="ORF">CRD60_05645</name>
</gene>
<organism evidence="1 2">
    <name type="scientific">Bifidobacterium aemilianum</name>
    <dbReference type="NCBI Taxonomy" id="2493120"/>
    <lineage>
        <taxon>Bacteria</taxon>
        <taxon>Bacillati</taxon>
        <taxon>Actinomycetota</taxon>
        <taxon>Actinomycetes</taxon>
        <taxon>Bifidobacteriales</taxon>
        <taxon>Bifidobacteriaceae</taxon>
        <taxon>Bifidobacterium</taxon>
    </lineage>
</organism>
<evidence type="ECO:0000313" key="2">
    <source>
        <dbReference type="Proteomes" id="UP000252530"/>
    </source>
</evidence>
<evidence type="ECO:0000313" key="1">
    <source>
        <dbReference type="EMBL" id="RBP97716.1"/>
    </source>
</evidence>
<keyword evidence="2" id="KW-1185">Reference proteome</keyword>
<sequence length="135" mass="13920">MALPIEHVGMAFVLMGAMSMWKHAMLVLPAVVLTIAMLPVGSVIFVPAAGAQEGLSSGFNSHLGWQGRQGDMNSPVGKDGKDGKVRKDAPKFLAAVPAPSTRSAPCLTTRESPAPSKRTICTAGASTVAGCFPDS</sequence>
<proteinExistence type="predicted"/>
<accession>A0A366K7K7</accession>
<name>A0A366K7K7_9BIFI</name>
<reference evidence="1 2" key="1">
    <citation type="submission" date="2017-10" db="EMBL/GenBank/DDBJ databases">
        <title>Bifidobacterium xylocopum sp. nov. and Bifidobacterium aemilianum sp. nov., from the carpenter bee (Xylocopa violacea) digestive tract.</title>
        <authorList>
            <person name="Alberoni D."/>
            <person name="Baffoni L."/>
            <person name="Di Gioia D."/>
            <person name="Gaggia F."/>
            <person name="Biavati B."/>
        </authorList>
    </citation>
    <scope>NUCLEOTIDE SEQUENCE [LARGE SCALE GENOMIC DNA]</scope>
    <source>
        <strain evidence="1 2">XV10</strain>
    </source>
</reference>
<comment type="caution">
    <text evidence="1">The sequence shown here is derived from an EMBL/GenBank/DDBJ whole genome shotgun (WGS) entry which is preliminary data.</text>
</comment>
<dbReference type="Proteomes" id="UP000252530">
    <property type="component" value="Unassembled WGS sequence"/>
</dbReference>